<evidence type="ECO:0000313" key="1">
    <source>
        <dbReference type="EMBL" id="MDH0971182.1"/>
    </source>
</evidence>
<evidence type="ECO:0000313" key="2">
    <source>
        <dbReference type="EMBL" id="RSE17759.1"/>
    </source>
</evidence>
<reference evidence="1" key="2">
    <citation type="submission" date="2022-09" db="EMBL/GenBank/DDBJ databases">
        <title>Intensive care unit water sources are persistently colonized with multi-drug resistant bacteria and are the site of extensive horizontal gene transfer of antibiotic resistance genes.</title>
        <authorList>
            <person name="Diorio-Toth L."/>
        </authorList>
    </citation>
    <scope>NUCLEOTIDE SEQUENCE</scope>
    <source>
        <strain evidence="1">GD03920</strain>
    </source>
</reference>
<dbReference type="EMBL" id="RHXE01000068">
    <property type="protein sequence ID" value="RSE17759.1"/>
    <property type="molecule type" value="Genomic_DNA"/>
</dbReference>
<accession>A0A427UJN9</accession>
<dbReference type="Proteomes" id="UP001159915">
    <property type="component" value="Unassembled WGS sequence"/>
</dbReference>
<proteinExistence type="predicted"/>
<organism evidence="2 3">
    <name type="scientific">Acinetobacter johnsonii</name>
    <dbReference type="NCBI Taxonomy" id="40214"/>
    <lineage>
        <taxon>Bacteria</taxon>
        <taxon>Pseudomonadati</taxon>
        <taxon>Pseudomonadota</taxon>
        <taxon>Gammaproteobacteria</taxon>
        <taxon>Moraxellales</taxon>
        <taxon>Moraxellaceae</taxon>
        <taxon>Acinetobacter</taxon>
    </lineage>
</organism>
<dbReference type="EMBL" id="JAOCBE010000003">
    <property type="protein sequence ID" value="MDH0971182.1"/>
    <property type="molecule type" value="Genomic_DNA"/>
</dbReference>
<name>A0A427UJN9_ACIJO</name>
<gene>
    <name evidence="2" type="ORF">EGT73_16920</name>
    <name evidence="1" type="ORF">N5C10_18790</name>
</gene>
<evidence type="ECO:0000313" key="3">
    <source>
        <dbReference type="Proteomes" id="UP000277537"/>
    </source>
</evidence>
<protein>
    <submittedName>
        <fullName evidence="2">Uncharacterized protein</fullName>
    </submittedName>
</protein>
<dbReference type="AlphaFoldDB" id="A0A427UJN9"/>
<dbReference type="Proteomes" id="UP000277537">
    <property type="component" value="Unassembled WGS sequence"/>
</dbReference>
<dbReference type="RefSeq" id="WP_111860973.1">
    <property type="nucleotide sequence ID" value="NZ_JAOCBE010000003.1"/>
</dbReference>
<sequence length="107" mass="11989">MKPHDSNHNDTQNSTPADKEIIELHSEDIEVLRLLGESFVTIRHLAGPAFRTLTDKQKLDLISNIADASHNLPNVLSKGGHQSCLNFLMADATHLRTQLLKLRDLNQ</sequence>
<comment type="caution">
    <text evidence="2">The sequence shown here is derived from an EMBL/GenBank/DDBJ whole genome shotgun (WGS) entry which is preliminary data.</text>
</comment>
<reference evidence="2 3" key="1">
    <citation type="submission" date="2018-10" db="EMBL/GenBank/DDBJ databases">
        <title>Transmission dynamics of multidrug resistant bacteria on intensive care unit surfaces.</title>
        <authorList>
            <person name="D'Souza A.W."/>
            <person name="Potter R.F."/>
            <person name="Wallace M."/>
            <person name="Shupe A."/>
            <person name="Patel S."/>
            <person name="Sun S."/>
            <person name="Gul D."/>
            <person name="Kwon J.H."/>
            <person name="Andleeb S."/>
            <person name="Burnham C.-A.D."/>
            <person name="Dantas G."/>
        </authorList>
    </citation>
    <scope>NUCLEOTIDE SEQUENCE [LARGE SCALE GENOMIC DNA]</scope>
    <source>
        <strain evidence="2 3">AJ_385</strain>
    </source>
</reference>